<dbReference type="InterPro" id="IPR001898">
    <property type="entry name" value="SLC13A/DASS"/>
</dbReference>
<comment type="subcellular location">
    <subcellularLocation>
        <location evidence="1">Membrane</location>
        <topology evidence="1">Multi-pass membrane protein</topology>
    </subcellularLocation>
</comment>
<comment type="caution">
    <text evidence="7">The sequence shown here is derived from an EMBL/GenBank/DDBJ whole genome shotgun (WGS) entry which is preliminary data.</text>
</comment>
<feature type="transmembrane region" description="Helical" evidence="6">
    <location>
        <begin position="250"/>
        <end position="271"/>
    </location>
</feature>
<evidence type="ECO:0000313" key="7">
    <source>
        <dbReference type="EMBL" id="CAJ1949470.1"/>
    </source>
</evidence>
<dbReference type="CDD" id="cd01115">
    <property type="entry name" value="SLC13_permease"/>
    <property type="match status" value="1"/>
</dbReference>
<evidence type="ECO:0000256" key="1">
    <source>
        <dbReference type="ARBA" id="ARBA00004141"/>
    </source>
</evidence>
<feature type="transmembrane region" description="Helical" evidence="6">
    <location>
        <begin position="117"/>
        <end position="142"/>
    </location>
</feature>
<gene>
    <name evidence="7" type="ORF">CYCCA115_LOCUS12112</name>
</gene>
<evidence type="ECO:0000256" key="5">
    <source>
        <dbReference type="SAM" id="MobiDB-lite"/>
    </source>
</evidence>
<dbReference type="GO" id="GO:0005886">
    <property type="term" value="C:plasma membrane"/>
    <property type="evidence" value="ECO:0007669"/>
    <property type="project" value="TreeGrafter"/>
</dbReference>
<dbReference type="GO" id="GO:0015556">
    <property type="term" value="F:C4-dicarboxylate transmembrane transporter activity"/>
    <property type="evidence" value="ECO:0007669"/>
    <property type="project" value="UniProtKB-ARBA"/>
</dbReference>
<feature type="transmembrane region" description="Helical" evidence="6">
    <location>
        <begin position="298"/>
        <end position="321"/>
    </location>
</feature>
<feature type="compositionally biased region" description="Basic and acidic residues" evidence="5">
    <location>
        <begin position="52"/>
        <end position="61"/>
    </location>
</feature>
<dbReference type="EMBL" id="CAKOGP040001758">
    <property type="protein sequence ID" value="CAJ1949470.1"/>
    <property type="molecule type" value="Genomic_DNA"/>
</dbReference>
<feature type="transmembrane region" description="Helical" evidence="6">
    <location>
        <begin position="436"/>
        <end position="455"/>
    </location>
</feature>
<proteinExistence type="predicted"/>
<dbReference type="AlphaFoldDB" id="A0AAD2FQC6"/>
<evidence type="ECO:0000313" key="8">
    <source>
        <dbReference type="Proteomes" id="UP001295423"/>
    </source>
</evidence>
<feature type="compositionally biased region" description="Polar residues" evidence="5">
    <location>
        <begin position="38"/>
        <end position="51"/>
    </location>
</feature>
<feature type="transmembrane region" description="Helical" evidence="6">
    <location>
        <begin position="148"/>
        <end position="173"/>
    </location>
</feature>
<feature type="transmembrane region" description="Helical" evidence="6">
    <location>
        <begin position="557"/>
        <end position="581"/>
    </location>
</feature>
<dbReference type="PANTHER" id="PTHR10283">
    <property type="entry name" value="SOLUTE CARRIER FAMILY 13 MEMBER"/>
    <property type="match status" value="1"/>
</dbReference>
<dbReference type="PANTHER" id="PTHR10283:SF82">
    <property type="entry name" value="SOLUTE CARRIER FAMILY 13 MEMBER 2"/>
    <property type="match status" value="1"/>
</dbReference>
<dbReference type="Pfam" id="PF00939">
    <property type="entry name" value="Na_sulph_symp"/>
    <property type="match status" value="1"/>
</dbReference>
<protein>
    <submittedName>
        <fullName evidence="7">Uncharacterized protein</fullName>
    </submittedName>
</protein>
<evidence type="ECO:0000256" key="4">
    <source>
        <dbReference type="ARBA" id="ARBA00023136"/>
    </source>
</evidence>
<sequence length="601" mass="66016">MNSLKPNKVEPLHPDDVPEASDTSNTDDLELLEKAPHQSFSTTDMTGTVESHNYEDSELLEKAPPVQEDNDMGPEDNEESGKSWFRIIIFLAAFIFGIVLCFIEVGGDDKISKTMAVAIWISTLWLTELIPLVVTAFMPLFLFPMFGIVSSATVAGAYMNNTIFLFLAGMLMALTLERWDLHRRFAFKILSWCGAKPGALLFGMMFATFILSMFVSNTATALMMVPNAIPIIDCLERQASVENKEESKRFGVAVMLGIAYAANVGGIASLIGTPPNLVFQAQLEIIYPEAPEVTFADWFSFGFPLGLLIFVIEWIYLRFLYLRNYSGAVVDKDIFLNKYKELGAWTFEQVYVSILFTALALLWIFRGDMNFSSFTLKGWTSIFAEGKMISDATIGMLVAVILFVTPAKPCNLPGAPADATSKRTITVLDWETAKKLPFDIIFLFGGGFALAKGFVASGLSTWLGQRLVVDAVSLPVQVFLVTFVIEWVTCLTSNTATSNIMIPIAAEMANAAQVSPYTIMIPVTLACSCAFCLPVATPPNMVAFSSGYLPIREMMKAGVFMNVICSILIVGWTFSLIPSALDLEPDEFPEWAETASFAGSA</sequence>
<feature type="transmembrane region" description="Helical" evidence="6">
    <location>
        <begin position="84"/>
        <end position="105"/>
    </location>
</feature>
<accession>A0AAD2FQC6</accession>
<keyword evidence="4 6" id="KW-0472">Membrane</keyword>
<dbReference type="GO" id="GO:0005310">
    <property type="term" value="F:dicarboxylic acid transmembrane transporter activity"/>
    <property type="evidence" value="ECO:0007669"/>
    <property type="project" value="UniProtKB-ARBA"/>
</dbReference>
<name>A0AAD2FQC6_9STRA</name>
<feature type="transmembrane region" description="Helical" evidence="6">
    <location>
        <begin position="517"/>
        <end position="536"/>
    </location>
</feature>
<keyword evidence="2 6" id="KW-0812">Transmembrane</keyword>
<reference evidence="7" key="1">
    <citation type="submission" date="2023-08" db="EMBL/GenBank/DDBJ databases">
        <authorList>
            <person name="Audoor S."/>
            <person name="Bilcke G."/>
        </authorList>
    </citation>
    <scope>NUCLEOTIDE SEQUENCE</scope>
</reference>
<evidence type="ECO:0000256" key="6">
    <source>
        <dbReference type="SAM" id="Phobius"/>
    </source>
</evidence>
<feature type="region of interest" description="Disordered" evidence="5">
    <location>
        <begin position="1"/>
        <end position="78"/>
    </location>
</feature>
<feature type="transmembrane region" description="Helical" evidence="6">
    <location>
        <begin position="342"/>
        <end position="365"/>
    </location>
</feature>
<dbReference type="Proteomes" id="UP001295423">
    <property type="component" value="Unassembled WGS sequence"/>
</dbReference>
<organism evidence="7 8">
    <name type="scientific">Cylindrotheca closterium</name>
    <dbReference type="NCBI Taxonomy" id="2856"/>
    <lineage>
        <taxon>Eukaryota</taxon>
        <taxon>Sar</taxon>
        <taxon>Stramenopiles</taxon>
        <taxon>Ochrophyta</taxon>
        <taxon>Bacillariophyta</taxon>
        <taxon>Bacillariophyceae</taxon>
        <taxon>Bacillariophycidae</taxon>
        <taxon>Bacillariales</taxon>
        <taxon>Bacillariaceae</taxon>
        <taxon>Cylindrotheca</taxon>
    </lineage>
</organism>
<feature type="compositionally biased region" description="Basic and acidic residues" evidence="5">
    <location>
        <begin position="7"/>
        <end position="16"/>
    </location>
</feature>
<feature type="compositionally biased region" description="Acidic residues" evidence="5">
    <location>
        <begin position="68"/>
        <end position="78"/>
    </location>
</feature>
<evidence type="ECO:0000256" key="2">
    <source>
        <dbReference type="ARBA" id="ARBA00022692"/>
    </source>
</evidence>
<feature type="transmembrane region" description="Helical" evidence="6">
    <location>
        <begin position="467"/>
        <end position="485"/>
    </location>
</feature>
<evidence type="ECO:0000256" key="3">
    <source>
        <dbReference type="ARBA" id="ARBA00022989"/>
    </source>
</evidence>
<keyword evidence="8" id="KW-1185">Reference proteome</keyword>
<keyword evidence="3 6" id="KW-1133">Transmembrane helix</keyword>